<evidence type="ECO:0000256" key="3">
    <source>
        <dbReference type="HAMAP-Rule" id="MF_03139"/>
    </source>
</evidence>
<sequence length="207" mass="23487">MCTTLKNKLPTLCQTLFEAKAAKRITFADIGKKIDKDEVWVAAVFYGQAKPEESDLKKLSVVLDIKENYLTTELGTKTYFPDRGGLFQMPPTDPVIYRFYEILQVYGYPLKAIINEKFGDGIMSAIDFTAKVDKIEKDDHERVKITFDVAHRIATLDAQPSINNGIIVMVTGELLETNAQRFSQAFQLIPEGSTYWVLNDVFRLNYG</sequence>
<feature type="active site" evidence="3">
    <location>
        <position position="101"/>
    </location>
</feature>
<dbReference type="Gene3D" id="3.30.1160.10">
    <property type="entry name" value="Cyanate lyase, C-terminal domain"/>
    <property type="match status" value="1"/>
</dbReference>
<comment type="similarity">
    <text evidence="3">Belongs to the cyanase family.</text>
</comment>
<dbReference type="HAMAP" id="MF_00535">
    <property type="entry name" value="Cyanate_hydrat"/>
    <property type="match status" value="1"/>
</dbReference>
<evidence type="ECO:0000256" key="1">
    <source>
        <dbReference type="ARBA" id="ARBA00003561"/>
    </source>
</evidence>
<dbReference type="Pfam" id="PF02136">
    <property type="entry name" value="NTF2"/>
    <property type="match status" value="1"/>
</dbReference>
<organism evidence="5 6">
    <name type="scientific">Funneliformis mosseae</name>
    <name type="common">Endomycorrhizal fungus</name>
    <name type="synonym">Glomus mosseae</name>
    <dbReference type="NCBI Taxonomy" id="27381"/>
    <lineage>
        <taxon>Eukaryota</taxon>
        <taxon>Fungi</taxon>
        <taxon>Fungi incertae sedis</taxon>
        <taxon>Mucoromycota</taxon>
        <taxon>Glomeromycotina</taxon>
        <taxon>Glomeromycetes</taxon>
        <taxon>Glomerales</taxon>
        <taxon>Glomeraceae</taxon>
        <taxon>Funneliformis</taxon>
    </lineage>
</organism>
<evidence type="ECO:0000259" key="4">
    <source>
        <dbReference type="PROSITE" id="PS50177"/>
    </source>
</evidence>
<dbReference type="PROSITE" id="PS50177">
    <property type="entry name" value="NTF2_DOMAIN"/>
    <property type="match status" value="1"/>
</dbReference>
<keyword evidence="6" id="KW-1185">Reference proteome</keyword>
<proteinExistence type="inferred from homology"/>
<dbReference type="AlphaFoldDB" id="A0A9N9C1U9"/>
<dbReference type="InterPro" id="IPR010982">
    <property type="entry name" value="Lambda_DNA-bd_dom_sf"/>
</dbReference>
<dbReference type="PANTHER" id="PTHR34186">
    <property type="entry name" value="CYANATE HYDRATASE"/>
    <property type="match status" value="1"/>
</dbReference>
<gene>
    <name evidence="3" type="primary">cyn1</name>
    <name evidence="5" type="ORF">FMOSSE_LOCUS8186</name>
</gene>
<dbReference type="Pfam" id="PF02560">
    <property type="entry name" value="Cyanate_lyase"/>
    <property type="match status" value="1"/>
</dbReference>
<evidence type="ECO:0000313" key="5">
    <source>
        <dbReference type="EMBL" id="CAG8585857.1"/>
    </source>
</evidence>
<dbReference type="GO" id="GO:0003677">
    <property type="term" value="F:DNA binding"/>
    <property type="evidence" value="ECO:0007669"/>
    <property type="project" value="InterPro"/>
</dbReference>
<evidence type="ECO:0000256" key="2">
    <source>
        <dbReference type="ARBA" id="ARBA00023239"/>
    </source>
</evidence>
<feature type="domain" description="NTF2" evidence="4">
    <location>
        <begin position="148"/>
        <end position="204"/>
    </location>
</feature>
<dbReference type="SUPFAM" id="SSF47413">
    <property type="entry name" value="lambda repressor-like DNA-binding domains"/>
    <property type="match status" value="1"/>
</dbReference>
<dbReference type="PANTHER" id="PTHR34186:SF2">
    <property type="entry name" value="CYANATE HYDRATASE"/>
    <property type="match status" value="1"/>
</dbReference>
<feature type="active site" evidence="3">
    <location>
        <position position="98"/>
    </location>
</feature>
<dbReference type="GO" id="GO:0008824">
    <property type="term" value="F:cyanate hydratase activity"/>
    <property type="evidence" value="ECO:0007669"/>
    <property type="project" value="UniProtKB-UniRule"/>
</dbReference>
<dbReference type="InterPro" id="IPR008076">
    <property type="entry name" value="Cyanase"/>
</dbReference>
<dbReference type="NCBIfam" id="TIGR00673">
    <property type="entry name" value="cynS"/>
    <property type="match status" value="1"/>
</dbReference>
<keyword evidence="2 3" id="KW-0456">Lyase</keyword>
<dbReference type="InterPro" id="IPR032710">
    <property type="entry name" value="NTF2-like_dom_sf"/>
</dbReference>
<dbReference type="SMART" id="SM01116">
    <property type="entry name" value="Cyanate_lyase"/>
    <property type="match status" value="1"/>
</dbReference>
<accession>A0A9N9C1U9</accession>
<dbReference type="Proteomes" id="UP000789375">
    <property type="component" value="Unassembled WGS sequence"/>
</dbReference>
<reference evidence="5" key="1">
    <citation type="submission" date="2021-06" db="EMBL/GenBank/DDBJ databases">
        <authorList>
            <person name="Kallberg Y."/>
            <person name="Tangrot J."/>
            <person name="Rosling A."/>
        </authorList>
    </citation>
    <scope>NUCLEOTIDE SEQUENCE</scope>
    <source>
        <strain evidence="5">87-6 pot B 2015</strain>
    </source>
</reference>
<comment type="caution">
    <text evidence="5">The sequence shown here is derived from an EMBL/GenBank/DDBJ whole genome shotgun (WGS) entry which is preliminary data.</text>
</comment>
<feature type="active site" evidence="3">
    <location>
        <position position="124"/>
    </location>
</feature>
<dbReference type="PRINTS" id="PR01693">
    <property type="entry name" value="CYANASE"/>
</dbReference>
<comment type="function">
    <text evidence="1 3">Catalyzes the reaction of cyanate with bicarbonate to produce ammonia and carbon dioxide.</text>
</comment>
<dbReference type="EMBL" id="CAJVPP010002068">
    <property type="protein sequence ID" value="CAG8585857.1"/>
    <property type="molecule type" value="Genomic_DNA"/>
</dbReference>
<comment type="catalytic activity">
    <reaction evidence="3">
        <text>cyanate + hydrogencarbonate + 3 H(+) = NH4(+) + 2 CO2</text>
        <dbReference type="Rhea" id="RHEA:11120"/>
        <dbReference type="ChEBI" id="CHEBI:15378"/>
        <dbReference type="ChEBI" id="CHEBI:16526"/>
        <dbReference type="ChEBI" id="CHEBI:17544"/>
        <dbReference type="ChEBI" id="CHEBI:28938"/>
        <dbReference type="ChEBI" id="CHEBI:29195"/>
        <dbReference type="EC" id="4.2.1.104"/>
    </reaction>
</comment>
<dbReference type="SUPFAM" id="SSF55234">
    <property type="entry name" value="Cyanase C-terminal domain"/>
    <property type="match status" value="1"/>
</dbReference>
<name>A0A9N9C1U9_FUNMO</name>
<dbReference type="InterPro" id="IPR002075">
    <property type="entry name" value="NTF2_dom"/>
</dbReference>
<dbReference type="InterPro" id="IPR003712">
    <property type="entry name" value="Cyanate_lyase_C"/>
</dbReference>
<dbReference type="Gene3D" id="1.10.260.40">
    <property type="entry name" value="lambda repressor-like DNA-binding domains"/>
    <property type="match status" value="1"/>
</dbReference>
<dbReference type="InterPro" id="IPR036581">
    <property type="entry name" value="Cyanate_lyase_C_sf"/>
</dbReference>
<protein>
    <recommendedName>
        <fullName evidence="3">Cyanate hydratase</fullName>
        <shortName evidence="3">Cyanase</shortName>
        <ecNumber evidence="3">4.2.1.104</ecNumber>
    </recommendedName>
    <alternativeName>
        <fullName evidence="3">Cyanate hydrolase</fullName>
    </alternativeName>
    <alternativeName>
        <fullName evidence="3">Cyanate lyase</fullName>
    </alternativeName>
</protein>
<dbReference type="SUPFAM" id="SSF54427">
    <property type="entry name" value="NTF2-like"/>
    <property type="match status" value="1"/>
</dbReference>
<evidence type="ECO:0000313" key="6">
    <source>
        <dbReference type="Proteomes" id="UP000789375"/>
    </source>
</evidence>
<dbReference type="EC" id="4.2.1.104" evidence="3"/>
<dbReference type="InterPro" id="IPR018222">
    <property type="entry name" value="Nuclear_transport_factor_2_euk"/>
</dbReference>